<gene>
    <name evidence="2" type="ORF">OLEA9_A000312</name>
</gene>
<dbReference type="Proteomes" id="UP000594638">
    <property type="component" value="Unassembled WGS sequence"/>
</dbReference>
<name>A0A8S0VMC7_OLEEU</name>
<comment type="caution">
    <text evidence="2">The sequence shown here is derived from an EMBL/GenBank/DDBJ whole genome shotgun (WGS) entry which is preliminary data.</text>
</comment>
<feature type="compositionally biased region" description="Basic and acidic residues" evidence="1">
    <location>
        <begin position="214"/>
        <end position="230"/>
    </location>
</feature>
<accession>A0A8S0VMC7</accession>
<feature type="region of interest" description="Disordered" evidence="1">
    <location>
        <begin position="79"/>
        <end position="133"/>
    </location>
</feature>
<sequence length="230" mass="25223">MSDAKMKNEKDLYVQATLRPTEAERDLPYIASLVSFSNRLVQFLDDLARSVVGPQFHEAAPAVGDMRITLRVTTMTMSQADYSGDSGDDTSTETDGGDTEDDEDASGRQSGALPTSMVGSSTSELQGTRGGSTVTRKDVEGMLLDQHILFEMRLWIVKLEIMQHVTEEFARLRDFISTLVPLSGGISTSAAAPVVNEPNIWDDPHEDEQGSDIRSPHDDDRADEAKKNDL</sequence>
<proteinExistence type="predicted"/>
<organism evidence="2 3">
    <name type="scientific">Olea europaea subsp. europaea</name>
    <dbReference type="NCBI Taxonomy" id="158383"/>
    <lineage>
        <taxon>Eukaryota</taxon>
        <taxon>Viridiplantae</taxon>
        <taxon>Streptophyta</taxon>
        <taxon>Embryophyta</taxon>
        <taxon>Tracheophyta</taxon>
        <taxon>Spermatophyta</taxon>
        <taxon>Magnoliopsida</taxon>
        <taxon>eudicotyledons</taxon>
        <taxon>Gunneridae</taxon>
        <taxon>Pentapetalae</taxon>
        <taxon>asterids</taxon>
        <taxon>lamiids</taxon>
        <taxon>Lamiales</taxon>
        <taxon>Oleaceae</taxon>
        <taxon>Oleeae</taxon>
        <taxon>Olea</taxon>
    </lineage>
</organism>
<feature type="compositionally biased region" description="Acidic residues" evidence="1">
    <location>
        <begin position="86"/>
        <end position="104"/>
    </location>
</feature>
<reference evidence="2 3" key="1">
    <citation type="submission" date="2019-12" db="EMBL/GenBank/DDBJ databases">
        <authorList>
            <person name="Alioto T."/>
            <person name="Alioto T."/>
            <person name="Gomez Garrido J."/>
        </authorList>
    </citation>
    <scope>NUCLEOTIDE SEQUENCE [LARGE SCALE GENOMIC DNA]</scope>
</reference>
<evidence type="ECO:0000313" key="2">
    <source>
        <dbReference type="EMBL" id="CAA3032827.1"/>
    </source>
</evidence>
<dbReference type="Gramene" id="OE9A000312T1">
    <property type="protein sequence ID" value="OE9A000312C1"/>
    <property type="gene ID" value="OE9A000312"/>
</dbReference>
<keyword evidence="3" id="KW-1185">Reference proteome</keyword>
<protein>
    <submittedName>
        <fullName evidence="2">Uncharacterized protein</fullName>
    </submittedName>
</protein>
<dbReference type="EMBL" id="CACTIH010009711">
    <property type="protein sequence ID" value="CAA3032827.1"/>
    <property type="molecule type" value="Genomic_DNA"/>
</dbReference>
<evidence type="ECO:0000256" key="1">
    <source>
        <dbReference type="SAM" id="MobiDB-lite"/>
    </source>
</evidence>
<feature type="compositionally biased region" description="Polar residues" evidence="1">
    <location>
        <begin position="107"/>
        <end position="133"/>
    </location>
</feature>
<dbReference type="AlphaFoldDB" id="A0A8S0VMC7"/>
<evidence type="ECO:0000313" key="3">
    <source>
        <dbReference type="Proteomes" id="UP000594638"/>
    </source>
</evidence>
<feature type="region of interest" description="Disordered" evidence="1">
    <location>
        <begin position="194"/>
        <end position="230"/>
    </location>
</feature>